<proteinExistence type="inferred from homology"/>
<gene>
    <name evidence="2" type="ORF">FUG_LOCUS170427</name>
</gene>
<dbReference type="Pfam" id="PF13489">
    <property type="entry name" value="Methyltransf_23"/>
    <property type="match status" value="2"/>
</dbReference>
<name>A0A4E9DR91_GIBZA</name>
<dbReference type="PANTHER" id="PTHR43591">
    <property type="entry name" value="METHYLTRANSFERASE"/>
    <property type="match status" value="1"/>
</dbReference>
<dbReference type="SUPFAM" id="SSF53335">
    <property type="entry name" value="S-adenosyl-L-methionine-dependent methyltransferases"/>
    <property type="match status" value="2"/>
</dbReference>
<organism evidence="2">
    <name type="scientific">Gibberella zeae</name>
    <name type="common">Wheat head blight fungus</name>
    <name type="synonym">Fusarium graminearum</name>
    <dbReference type="NCBI Taxonomy" id="5518"/>
    <lineage>
        <taxon>Eukaryota</taxon>
        <taxon>Fungi</taxon>
        <taxon>Dikarya</taxon>
        <taxon>Ascomycota</taxon>
        <taxon>Pezizomycotina</taxon>
        <taxon>Sordariomycetes</taxon>
        <taxon>Hypocreomycetidae</taxon>
        <taxon>Hypocreales</taxon>
        <taxon>Nectriaceae</taxon>
        <taxon>Fusarium</taxon>
    </lineage>
</organism>
<comment type="similarity">
    <text evidence="1">Belongs to the methyltransferase superfamily. LaeA methyltransferase family.</text>
</comment>
<dbReference type="GO" id="GO:0008168">
    <property type="term" value="F:methyltransferase activity"/>
    <property type="evidence" value="ECO:0007669"/>
    <property type="project" value="TreeGrafter"/>
</dbReference>
<dbReference type="Gene3D" id="3.40.50.150">
    <property type="entry name" value="Vaccinia Virus protein VP39"/>
    <property type="match status" value="2"/>
</dbReference>
<dbReference type="EMBL" id="CAAKMV010000120">
    <property type="protein sequence ID" value="VIO55536.1"/>
    <property type="molecule type" value="Genomic_DNA"/>
</dbReference>
<dbReference type="CDD" id="cd02440">
    <property type="entry name" value="AdoMet_MTases"/>
    <property type="match status" value="2"/>
</dbReference>
<dbReference type="AlphaFoldDB" id="A0A4E9DR91"/>
<sequence length="654" mass="74118">MTSSIFEYRKLHGRTYHREIGNAQYWASNDERKSETLDMKDFADEHPNVEAIGTDISPIQPAWVSPNLKFEIEYCTQEWTFAPNSADYVHLRWLAGSIPDWYQFFREAYKTCKPGGWVESFEPSAIITSDNDTVKETSALGQLGKLFIEGAKKFGMSFSVYEEELQRKAMEAAGFIDIQQYEYKAPLGDWPKDPEMEELGEFGRYVFLSDTEGLVLFVANTMCWSEAEIHVYIAHARREINSGKHHAYFKQRVVWGRKPEESFILSIWSTITSGTVTTELVTVETIIPAVAPYYEACGLKALLSKSNGGNGVILTINGNLAYLPNTYTDANTLGGYNYCVEYDKSPSPNQGLVVETQSPPREDPLEVDTTKNGRRYHAFREGAYFVPNDEEEQTRMDLVHHIYSLMLDGTLFLAPIGDHPQRVLDLGTGTGIWAIDFADDFPSAEVLGTDLSPIQPQWTPPNCRFEVDDFEAEWLYHTPFDFIHARELEGCISDDNRFFQQALQHLAPGGYIEMQAVAAPFLSDDGTDEKAVNAQLWLKTLCEGSAKFGKPINCAPLWKDKLIAAGFENVREEIRKMPLGSWPKDPKLKEIGKYQSIQEAQAIESYTPQIFSAVLGWSQEEIQVFMAKVKNEIKDPSIHLYLPVHFLWGRKPAS</sequence>
<reference evidence="2" key="1">
    <citation type="submission" date="2019-04" db="EMBL/GenBank/DDBJ databases">
        <authorList>
            <person name="Melise S."/>
            <person name="Noan J."/>
            <person name="Okalmin O."/>
        </authorList>
    </citation>
    <scope>NUCLEOTIDE SEQUENCE</scope>
    <source>
        <strain evidence="2">FN9</strain>
    </source>
</reference>
<protein>
    <recommendedName>
        <fullName evidence="3">Methyltransferase domain-containing protein</fullName>
    </recommendedName>
</protein>
<accession>A0A4E9DR91</accession>
<evidence type="ECO:0008006" key="3">
    <source>
        <dbReference type="Google" id="ProtNLM"/>
    </source>
</evidence>
<dbReference type="PANTHER" id="PTHR43591:SF31">
    <property type="entry name" value="LAEA-LIKE, PUTATIVE (AFU_ORTHOLOGUE AFUA_8G01930)-RELATED"/>
    <property type="match status" value="1"/>
</dbReference>
<evidence type="ECO:0000313" key="2">
    <source>
        <dbReference type="EMBL" id="VIO55536.1"/>
    </source>
</evidence>
<evidence type="ECO:0000256" key="1">
    <source>
        <dbReference type="ARBA" id="ARBA00038158"/>
    </source>
</evidence>
<dbReference type="InterPro" id="IPR029063">
    <property type="entry name" value="SAM-dependent_MTases_sf"/>
</dbReference>